<dbReference type="PATRIC" id="fig|442.6.peg.1437"/>
<reference evidence="1 2" key="1">
    <citation type="submission" date="2015-06" db="EMBL/GenBank/DDBJ databases">
        <title>Improved classification and identification of acetic acid bacteria using matrix-assisted laser desorption/ionization time-of-flight mass spectrometry; Gluconobacter nephelii and Gluconobacter uchimurae are later heterotypic synonyms of Gluconobacter japonicus and Gluconobacter oxydans, respectively.</title>
        <authorList>
            <person name="Li L."/>
            <person name="Cleenwerck I."/>
            <person name="De Vuyst L."/>
            <person name="Vandamme P."/>
        </authorList>
    </citation>
    <scope>NUCLEOTIDE SEQUENCE [LARGE SCALE GENOMIC DNA]</scope>
    <source>
        <strain evidence="1 2">LMG 1764</strain>
    </source>
</reference>
<name>A0A149QZV3_9PROT</name>
<evidence type="ECO:0000313" key="2">
    <source>
        <dbReference type="Proteomes" id="UP000075573"/>
    </source>
</evidence>
<protein>
    <submittedName>
        <fullName evidence="1">Uncharacterized protein</fullName>
    </submittedName>
</protein>
<dbReference type="RefSeq" id="WP_011251388.1">
    <property type="nucleotide sequence ID" value="NZ_LHZB01000080.1"/>
</dbReference>
<accession>A0A149QZV3</accession>
<gene>
    <name evidence="1" type="ORF">AD929_01560</name>
</gene>
<organism evidence="1 2">
    <name type="scientific">Gluconobacter potus</name>
    <dbReference type="NCBI Taxonomy" id="2724927"/>
    <lineage>
        <taxon>Bacteria</taxon>
        <taxon>Pseudomonadati</taxon>
        <taxon>Pseudomonadota</taxon>
        <taxon>Alphaproteobacteria</taxon>
        <taxon>Acetobacterales</taxon>
        <taxon>Acetobacteraceae</taxon>
        <taxon>Gluconobacter</taxon>
    </lineage>
</organism>
<dbReference type="AlphaFoldDB" id="A0A149QZV3"/>
<proteinExistence type="predicted"/>
<sequence>MHHRISKSARSGCHPHDELRLIVCLLFEDGTVFVGQSLVRTLQTYLKRTGTLFRSVGSFQRYDLHAFTIGDAPPNDMVFLWAYHLSRHGVRLRTLSDPEAIVDPLAPLALQKREWSSYSARTRKVLFPAVLKQALALRGEWRGTRIVAYCCILSQGAFVLGSTPLLDEESFRLDDWLPGVGTHHLWSHVYEAEVNSQAAYQEAEAALGLWRETLENMGGRETWYREHMFYTGFPETGELHLPDTELLLSLPPSLLAGISFCLEHWPMGLKDTRLPLDNQSAPLVFPGFLKCENENPSDWESVARSQQDTLEIIQTYVEDMGAMFEGTLARQKALHDQMKVLSRTVLEATALMVKLHAASRPDDI</sequence>
<dbReference type="EMBL" id="LHZB01000080">
    <property type="protein sequence ID" value="KXV02863.1"/>
    <property type="molecule type" value="Genomic_DNA"/>
</dbReference>
<dbReference type="Proteomes" id="UP000075573">
    <property type="component" value="Unassembled WGS sequence"/>
</dbReference>
<evidence type="ECO:0000313" key="1">
    <source>
        <dbReference type="EMBL" id="KXV02863.1"/>
    </source>
</evidence>
<comment type="caution">
    <text evidence="1">The sequence shown here is derived from an EMBL/GenBank/DDBJ whole genome shotgun (WGS) entry which is preliminary data.</text>
</comment>